<sequence length="274" mass="30837">MVDLDNSNIFSSHFKLICYSHYFTALTVAHFHYFNFHSLIGHHGPKRTPRQHSEKKTPKVTAPATLEAASEIQSQQTTKCILRRVDLRLVPILPLPYLLYFLCRQNIGNAKIFHMTYGLHLTTQQYQLGLTAFFLSDPTFDIPCNIMLKKLRPSVWLPLVTLLSGRSLESVDSAKLISADYSPGPGVADVITMWYCKKEAQFRQALLFCVANMAGAFAGLLAVILSKMDGLGGQEGWRWILIIEGLLTVVVAICAFFIVLDTPERAKFLTKDEK</sequence>
<dbReference type="GO" id="GO:0022857">
    <property type="term" value="F:transmembrane transporter activity"/>
    <property type="evidence" value="ECO:0007669"/>
    <property type="project" value="TreeGrafter"/>
</dbReference>
<dbReference type="GO" id="GO:0016020">
    <property type="term" value="C:membrane"/>
    <property type="evidence" value="ECO:0007669"/>
    <property type="project" value="UniProtKB-SubCell"/>
</dbReference>
<keyword evidence="4 6" id="KW-1133">Transmembrane helix</keyword>
<keyword evidence="5 6" id="KW-0472">Membrane</keyword>
<dbReference type="PANTHER" id="PTHR43791:SF18">
    <property type="entry name" value="NICOTINIC ACID TRANSPORTER TNA1, PUTATIVE (AFU_ORTHOLOGUE AFUA_3G03820)-RELATED"/>
    <property type="match status" value="1"/>
</dbReference>
<evidence type="ECO:0000256" key="4">
    <source>
        <dbReference type="ARBA" id="ARBA00022989"/>
    </source>
</evidence>
<proteinExistence type="predicted"/>
<dbReference type="STRING" id="42251.A0A2T6ZAW3"/>
<comment type="caution">
    <text evidence="7">The sequence shown here is derived from an EMBL/GenBank/DDBJ whole genome shotgun (WGS) entry which is preliminary data.</text>
</comment>
<keyword evidence="2" id="KW-0813">Transport</keyword>
<evidence type="ECO:0000256" key="1">
    <source>
        <dbReference type="ARBA" id="ARBA00004141"/>
    </source>
</evidence>
<evidence type="ECO:0000313" key="8">
    <source>
        <dbReference type="Proteomes" id="UP000244722"/>
    </source>
</evidence>
<dbReference type="AlphaFoldDB" id="A0A2T6ZAW3"/>
<dbReference type="EMBL" id="NESQ01000496">
    <property type="protein sequence ID" value="PUU72609.1"/>
    <property type="molecule type" value="Genomic_DNA"/>
</dbReference>
<evidence type="ECO:0000256" key="6">
    <source>
        <dbReference type="SAM" id="Phobius"/>
    </source>
</evidence>
<evidence type="ECO:0000256" key="3">
    <source>
        <dbReference type="ARBA" id="ARBA00022692"/>
    </source>
</evidence>
<protein>
    <submittedName>
        <fullName evidence="7">Major facilitator superfamily domain-containing protein</fullName>
    </submittedName>
</protein>
<accession>A0A2T6ZAW3</accession>
<keyword evidence="3 6" id="KW-0812">Transmembrane</keyword>
<dbReference type="Gene3D" id="1.20.1250.20">
    <property type="entry name" value="MFS general substrate transporter like domains"/>
    <property type="match status" value="2"/>
</dbReference>
<organism evidence="7 8">
    <name type="scientific">Tuber borchii</name>
    <name type="common">White truffle</name>
    <dbReference type="NCBI Taxonomy" id="42251"/>
    <lineage>
        <taxon>Eukaryota</taxon>
        <taxon>Fungi</taxon>
        <taxon>Dikarya</taxon>
        <taxon>Ascomycota</taxon>
        <taxon>Pezizomycotina</taxon>
        <taxon>Pezizomycetes</taxon>
        <taxon>Pezizales</taxon>
        <taxon>Tuberaceae</taxon>
        <taxon>Tuber</taxon>
    </lineage>
</organism>
<comment type="subcellular location">
    <subcellularLocation>
        <location evidence="1">Membrane</location>
        <topology evidence="1">Multi-pass membrane protein</topology>
    </subcellularLocation>
</comment>
<keyword evidence="8" id="KW-1185">Reference proteome</keyword>
<feature type="transmembrane region" description="Helical" evidence="6">
    <location>
        <begin position="237"/>
        <end position="260"/>
    </location>
</feature>
<dbReference type="Proteomes" id="UP000244722">
    <property type="component" value="Unassembled WGS sequence"/>
</dbReference>
<gene>
    <name evidence="7" type="ORF">B9Z19DRAFT_1008960</name>
</gene>
<evidence type="ECO:0000313" key="7">
    <source>
        <dbReference type="EMBL" id="PUU72609.1"/>
    </source>
</evidence>
<dbReference type="OrthoDB" id="2962993at2759"/>
<feature type="transmembrane region" description="Helical" evidence="6">
    <location>
        <begin position="205"/>
        <end position="225"/>
    </location>
</feature>
<dbReference type="PANTHER" id="PTHR43791">
    <property type="entry name" value="PERMEASE-RELATED"/>
    <property type="match status" value="1"/>
</dbReference>
<name>A0A2T6ZAW3_TUBBO</name>
<evidence type="ECO:0000256" key="5">
    <source>
        <dbReference type="ARBA" id="ARBA00023136"/>
    </source>
</evidence>
<dbReference type="SUPFAM" id="SSF103473">
    <property type="entry name" value="MFS general substrate transporter"/>
    <property type="match status" value="1"/>
</dbReference>
<dbReference type="InterPro" id="IPR036259">
    <property type="entry name" value="MFS_trans_sf"/>
</dbReference>
<evidence type="ECO:0000256" key="2">
    <source>
        <dbReference type="ARBA" id="ARBA00022448"/>
    </source>
</evidence>
<reference evidence="7 8" key="1">
    <citation type="submission" date="2017-04" db="EMBL/GenBank/DDBJ databases">
        <title>Draft genome sequence of Tuber borchii Vittad., a whitish edible truffle.</title>
        <authorList>
            <consortium name="DOE Joint Genome Institute"/>
            <person name="Murat C."/>
            <person name="Kuo A."/>
            <person name="Barry K.W."/>
            <person name="Clum A."/>
            <person name="Dockter R.B."/>
            <person name="Fauchery L."/>
            <person name="Iotti M."/>
            <person name="Kohler A."/>
            <person name="Labutti K."/>
            <person name="Lindquist E.A."/>
            <person name="Lipzen A."/>
            <person name="Ohm R.A."/>
            <person name="Wang M."/>
            <person name="Grigoriev I.V."/>
            <person name="Zambonelli A."/>
            <person name="Martin F.M."/>
        </authorList>
    </citation>
    <scope>NUCLEOTIDE SEQUENCE [LARGE SCALE GENOMIC DNA]</scope>
    <source>
        <strain evidence="7 8">Tbo3840</strain>
    </source>
</reference>